<keyword evidence="1" id="KW-0812">Transmembrane</keyword>
<keyword evidence="3" id="KW-1185">Reference proteome</keyword>
<organism evidence="2 3">
    <name type="scientific">Amsacta moorei entomopoxvirus</name>
    <name type="common">AmEPV</name>
    <dbReference type="NCBI Taxonomy" id="28321"/>
    <lineage>
        <taxon>Viruses</taxon>
        <taxon>Varidnaviria</taxon>
        <taxon>Bamfordvirae</taxon>
        <taxon>Nucleocytoviricota</taxon>
        <taxon>Pokkesviricetes</taxon>
        <taxon>Chitovirales</taxon>
        <taxon>Poxviridae</taxon>
        <taxon>Entomopoxvirinae</taxon>
        <taxon>Betaentomopoxvirus</taxon>
    </lineage>
</organism>
<feature type="transmembrane region" description="Helical" evidence="1">
    <location>
        <begin position="21"/>
        <end position="46"/>
    </location>
</feature>
<dbReference type="GeneID" id="1494621"/>
<dbReference type="KEGG" id="vg:1494621"/>
<dbReference type="EMBL" id="AF250284">
    <property type="protein sequence ID" value="AAG02737.1"/>
    <property type="molecule type" value="Genomic_DNA"/>
</dbReference>
<feature type="transmembrane region" description="Helical" evidence="1">
    <location>
        <begin position="58"/>
        <end position="82"/>
    </location>
</feature>
<dbReference type="Proteomes" id="UP000000872">
    <property type="component" value="Segment"/>
</dbReference>
<accession>Q9EN17</accession>
<evidence type="ECO:0000256" key="1">
    <source>
        <dbReference type="SAM" id="Phobius"/>
    </source>
</evidence>
<gene>
    <name evidence="2" type="primary">AMV031</name>
</gene>
<sequence>MHIFRSNKHIKMYYLLSPSKIKEICTILAIFNIIINIILISIDLVSLSNENHLCASKLIIIVIDNVILLLSIFINLILLCGIYLDNKIIIKTFILIYIPCVTLYMILTFIKIYTYSMVYFEMIYIIIKIIINFIYIMLIKIYYDNLNLLHD</sequence>
<keyword evidence="1" id="KW-0472">Membrane</keyword>
<name>Q9EN17_AMEPV</name>
<protein>
    <submittedName>
        <fullName evidence="2">AMV031</fullName>
    </submittedName>
</protein>
<evidence type="ECO:0000313" key="3">
    <source>
        <dbReference type="Proteomes" id="UP000000872"/>
    </source>
</evidence>
<evidence type="ECO:0000313" key="2">
    <source>
        <dbReference type="EMBL" id="AAG02737.1"/>
    </source>
</evidence>
<reference evidence="2 3" key="1">
    <citation type="journal article" date="2000" name="Virology">
        <title>Complete genomic sequence of the Amsacta moorei entomopoxvirus: analysis and comparison with other poxviruses.</title>
        <authorList>
            <person name="Bawden A.L."/>
            <person name="Glassberg K.J."/>
            <person name="Diggans J."/>
            <person name="Shaw R."/>
            <person name="Farmerie W."/>
            <person name="Moyer R.W."/>
        </authorList>
    </citation>
    <scope>NUCLEOTIDE SEQUENCE [LARGE SCALE GENOMIC DNA]</scope>
</reference>
<keyword evidence="1" id="KW-1133">Transmembrane helix</keyword>
<feature type="transmembrane region" description="Helical" evidence="1">
    <location>
        <begin position="94"/>
        <end position="116"/>
    </location>
</feature>
<feature type="transmembrane region" description="Helical" evidence="1">
    <location>
        <begin position="122"/>
        <end position="143"/>
    </location>
</feature>
<proteinExistence type="predicted"/>
<organismHost>
    <name type="scientific">Amsacta</name>
    <dbReference type="NCBI Taxonomy" id="340055"/>
</organismHost>
<dbReference type="RefSeq" id="NP_064813.1">
    <property type="nucleotide sequence ID" value="NC_002520.1"/>
</dbReference>